<reference evidence="1 2" key="1">
    <citation type="submission" date="2020-08" db="EMBL/GenBank/DDBJ databases">
        <title>Sequencing the genomes of 1000 actinobacteria strains.</title>
        <authorList>
            <person name="Klenk H.-P."/>
        </authorList>
    </citation>
    <scope>NUCLEOTIDE SEQUENCE [LARGE SCALE GENOMIC DNA]</scope>
    <source>
        <strain evidence="1 2">DSM 43582</strain>
    </source>
</reference>
<dbReference type="AlphaFoldDB" id="A0A7W9P8X8"/>
<comment type="caution">
    <text evidence="1">The sequence shown here is derived from an EMBL/GenBank/DDBJ whole genome shotgun (WGS) entry which is preliminary data.</text>
</comment>
<dbReference type="EMBL" id="JACHIT010000001">
    <property type="protein sequence ID" value="MBB5911324.1"/>
    <property type="molecule type" value="Genomic_DNA"/>
</dbReference>
<dbReference type="RefSeq" id="WP_040749344.1">
    <property type="nucleotide sequence ID" value="NZ_JACHIT010000001.1"/>
</dbReference>
<evidence type="ECO:0000313" key="1">
    <source>
        <dbReference type="EMBL" id="MBB5911324.1"/>
    </source>
</evidence>
<gene>
    <name evidence="1" type="ORF">BJY24_000191</name>
</gene>
<evidence type="ECO:0000313" key="2">
    <source>
        <dbReference type="Proteomes" id="UP000540412"/>
    </source>
</evidence>
<proteinExistence type="predicted"/>
<sequence>MTAGSGTPMWVRALRAVSVLLGIAAFLRARLRTLTAPATTTLRTLSDRLRGPRHHPVTGSP</sequence>
<organism evidence="1 2">
    <name type="scientific">Nocardia transvalensis</name>
    <dbReference type="NCBI Taxonomy" id="37333"/>
    <lineage>
        <taxon>Bacteria</taxon>
        <taxon>Bacillati</taxon>
        <taxon>Actinomycetota</taxon>
        <taxon>Actinomycetes</taxon>
        <taxon>Mycobacteriales</taxon>
        <taxon>Nocardiaceae</taxon>
        <taxon>Nocardia</taxon>
    </lineage>
</organism>
<keyword evidence="2" id="KW-1185">Reference proteome</keyword>
<name>A0A7W9P8X8_9NOCA</name>
<accession>A0A7W9P8X8</accession>
<protein>
    <submittedName>
        <fullName evidence="1">Uncharacterized protein</fullName>
    </submittedName>
</protein>
<dbReference type="Proteomes" id="UP000540412">
    <property type="component" value="Unassembled WGS sequence"/>
</dbReference>